<gene>
    <name evidence="4" type="primary">GM2A</name>
</gene>
<dbReference type="GO" id="GO:0005829">
    <property type="term" value="C:cytosol"/>
    <property type="evidence" value="ECO:0007669"/>
    <property type="project" value="Ensembl"/>
</dbReference>
<name>A0A8D0GDR0_SPHPU</name>
<protein>
    <submittedName>
        <fullName evidence="4">Ganglioside GM2 activator</fullName>
    </submittedName>
</protein>
<reference evidence="4" key="2">
    <citation type="submission" date="2025-09" db="UniProtKB">
        <authorList>
            <consortium name="Ensembl"/>
        </authorList>
    </citation>
    <scope>IDENTIFICATION</scope>
</reference>
<organism evidence="4 5">
    <name type="scientific">Sphenodon punctatus</name>
    <name type="common">Tuatara</name>
    <name type="synonym">Hatteria punctata</name>
    <dbReference type="NCBI Taxonomy" id="8508"/>
    <lineage>
        <taxon>Eukaryota</taxon>
        <taxon>Metazoa</taxon>
        <taxon>Chordata</taxon>
        <taxon>Craniata</taxon>
        <taxon>Vertebrata</taxon>
        <taxon>Euteleostomi</taxon>
        <taxon>Lepidosauria</taxon>
        <taxon>Sphenodontia</taxon>
        <taxon>Sphenodontidae</taxon>
        <taxon>Sphenodon</taxon>
    </lineage>
</organism>
<dbReference type="Pfam" id="PF02221">
    <property type="entry name" value="E1_DerP2_DerF2"/>
    <property type="match status" value="1"/>
</dbReference>
<dbReference type="GO" id="GO:0008047">
    <property type="term" value="F:enzyme activator activity"/>
    <property type="evidence" value="ECO:0007669"/>
    <property type="project" value="Ensembl"/>
</dbReference>
<evidence type="ECO:0000256" key="1">
    <source>
        <dbReference type="ARBA" id="ARBA00022729"/>
    </source>
</evidence>
<keyword evidence="1 2" id="KW-0732">Signal</keyword>
<dbReference type="GO" id="GO:0009898">
    <property type="term" value="C:cytoplasmic side of plasma membrane"/>
    <property type="evidence" value="ECO:0007669"/>
    <property type="project" value="TreeGrafter"/>
</dbReference>
<dbReference type="SUPFAM" id="SSF63707">
    <property type="entry name" value="Ganglioside M2 (gm2) activator"/>
    <property type="match status" value="1"/>
</dbReference>
<dbReference type="GO" id="GO:0005319">
    <property type="term" value="F:lipid transporter activity"/>
    <property type="evidence" value="ECO:0007669"/>
    <property type="project" value="TreeGrafter"/>
</dbReference>
<evidence type="ECO:0000256" key="2">
    <source>
        <dbReference type="SAM" id="SignalP"/>
    </source>
</evidence>
<dbReference type="InterPro" id="IPR028996">
    <property type="entry name" value="GM2-AP"/>
</dbReference>
<dbReference type="Ensembl" id="ENSSPUT00000005835.1">
    <property type="protein sequence ID" value="ENSSPUP00000005491.1"/>
    <property type="gene ID" value="ENSSPUG00000004231.1"/>
</dbReference>
<dbReference type="PANTHER" id="PTHR17357">
    <property type="entry name" value="GM2 GANGLIOSIDE ACTIVATOR PROTEIN"/>
    <property type="match status" value="1"/>
</dbReference>
<evidence type="ECO:0000313" key="4">
    <source>
        <dbReference type="Ensembl" id="ENSSPUP00000005491.1"/>
    </source>
</evidence>
<reference evidence="4" key="1">
    <citation type="submission" date="2025-08" db="UniProtKB">
        <authorList>
            <consortium name="Ensembl"/>
        </authorList>
    </citation>
    <scope>IDENTIFICATION</scope>
</reference>
<feature type="signal peptide" evidence="2">
    <location>
        <begin position="1"/>
        <end position="22"/>
    </location>
</feature>
<dbReference type="GO" id="GO:0019915">
    <property type="term" value="P:lipid storage"/>
    <property type="evidence" value="ECO:0007669"/>
    <property type="project" value="Ensembl"/>
</dbReference>
<dbReference type="PANTHER" id="PTHR17357:SF0">
    <property type="entry name" value="GANGLIOSIDE GM2 ACTIVATOR"/>
    <property type="match status" value="1"/>
</dbReference>
<proteinExistence type="predicted"/>
<accession>A0A8D0GDR0</accession>
<feature type="domain" description="MD-2-related lipid-recognition" evidence="3">
    <location>
        <begin position="38"/>
        <end position="191"/>
    </location>
</feature>
<dbReference type="GeneTree" id="ENSGT00390000003288"/>
<feature type="chain" id="PRO_5034296298" evidence="2">
    <location>
        <begin position="23"/>
        <end position="196"/>
    </location>
</feature>
<dbReference type="SMART" id="SM00737">
    <property type="entry name" value="ML"/>
    <property type="match status" value="1"/>
</dbReference>
<dbReference type="InterPro" id="IPR003172">
    <property type="entry name" value="ML_dom"/>
</dbReference>
<dbReference type="InterPro" id="IPR036846">
    <property type="entry name" value="GM2-AP_sf"/>
</dbReference>
<dbReference type="GO" id="GO:0004563">
    <property type="term" value="F:beta-N-acetylhexosaminidase activity"/>
    <property type="evidence" value="ECO:0007669"/>
    <property type="project" value="Ensembl"/>
</dbReference>
<evidence type="ECO:0000313" key="5">
    <source>
        <dbReference type="Proteomes" id="UP000694392"/>
    </source>
</evidence>
<dbReference type="GO" id="GO:0007611">
    <property type="term" value="P:learning or memory"/>
    <property type="evidence" value="ECO:0007669"/>
    <property type="project" value="Ensembl"/>
</dbReference>
<dbReference type="Gene3D" id="2.70.220.10">
    <property type="entry name" value="Ganglioside GM2 activator"/>
    <property type="match status" value="1"/>
</dbReference>
<dbReference type="Proteomes" id="UP000694392">
    <property type="component" value="Unplaced"/>
</dbReference>
<sequence length="196" mass="20892">MQALPLLALALCALQLCPAVLGGKGHQRKRMQVGSFSWQNCGGGQDPAVIRSMSIQPDPINIPGDITVSIAGATSVTMRSPLAGDVVLEKQLGGGSWIKVPCVDNIGTCKYDDLCDILDRAIPPGTPCPEPLRSYGIPCHCPFKAGSYALPTCSFYIPNLDLPSWLTNGNYRFQVVLSNGGYQIACLKLTLSLQSN</sequence>
<dbReference type="GO" id="GO:0006689">
    <property type="term" value="P:ganglioside catabolic process"/>
    <property type="evidence" value="ECO:0007669"/>
    <property type="project" value="Ensembl"/>
</dbReference>
<dbReference type="AlphaFoldDB" id="A0A8D0GDR0"/>
<dbReference type="GO" id="GO:0050885">
    <property type="term" value="P:neuromuscular process controlling balance"/>
    <property type="evidence" value="ECO:0007669"/>
    <property type="project" value="Ensembl"/>
</dbReference>
<dbReference type="GO" id="GO:0009313">
    <property type="term" value="P:oligosaccharide catabolic process"/>
    <property type="evidence" value="ECO:0007669"/>
    <property type="project" value="Ensembl"/>
</dbReference>
<keyword evidence="5" id="KW-1185">Reference proteome</keyword>
<dbReference type="OMA" id="CHCPFRA"/>
<evidence type="ECO:0000259" key="3">
    <source>
        <dbReference type="SMART" id="SM00737"/>
    </source>
</evidence>